<dbReference type="PANTHER" id="PTHR46850:SF1">
    <property type="entry name" value="CHROMODOMAIN-HELICASE-DNA-BINDING PROTEIN 9"/>
    <property type="match status" value="1"/>
</dbReference>
<evidence type="ECO:0000313" key="1">
    <source>
        <dbReference type="EMBL" id="VDL88277.1"/>
    </source>
</evidence>
<dbReference type="OrthoDB" id="8938493at2759"/>
<dbReference type="EMBL" id="UYSU01008990">
    <property type="protein sequence ID" value="VDL88277.1"/>
    <property type="molecule type" value="Genomic_DNA"/>
</dbReference>
<dbReference type="InterPro" id="IPR051493">
    <property type="entry name" value="CHD"/>
</dbReference>
<protein>
    <submittedName>
        <fullName evidence="3">SH3 domain-containing protein</fullName>
    </submittedName>
</protein>
<reference evidence="3" key="1">
    <citation type="submission" date="2016-06" db="UniProtKB">
        <authorList>
            <consortium name="WormBaseParasite"/>
        </authorList>
    </citation>
    <scope>IDENTIFICATION</scope>
</reference>
<organism evidence="3">
    <name type="scientific">Schistocephalus solidus</name>
    <name type="common">Tapeworm</name>
    <dbReference type="NCBI Taxonomy" id="70667"/>
    <lineage>
        <taxon>Eukaryota</taxon>
        <taxon>Metazoa</taxon>
        <taxon>Spiralia</taxon>
        <taxon>Lophotrochozoa</taxon>
        <taxon>Platyhelminthes</taxon>
        <taxon>Cestoda</taxon>
        <taxon>Eucestoda</taxon>
        <taxon>Diphyllobothriidea</taxon>
        <taxon>Diphyllobothriidae</taxon>
        <taxon>Schistocephalus</taxon>
    </lineage>
</organism>
<dbReference type="WBParaSite" id="SSLN_0000196001-mRNA-1">
    <property type="protein sequence ID" value="SSLN_0000196001-mRNA-1"/>
    <property type="gene ID" value="SSLN_0000196001"/>
</dbReference>
<accession>A0A183SCE4</accession>
<reference evidence="1 2" key="2">
    <citation type="submission" date="2018-11" db="EMBL/GenBank/DDBJ databases">
        <authorList>
            <consortium name="Pathogen Informatics"/>
        </authorList>
    </citation>
    <scope>NUCLEOTIDE SEQUENCE [LARGE SCALE GENOMIC DNA]</scope>
    <source>
        <strain evidence="1 2">NST_G2</strain>
    </source>
</reference>
<dbReference type="STRING" id="70667.A0A183SCE4"/>
<proteinExistence type="predicted"/>
<sequence length="123" mass="13554">MCPRSSAVLAVANLMVHPHPPPPLPPRQFLAHHHVLSTDLYAQLGKKEVEDLLKKGAYGALMEDDKAGDEFCEEDIDQILQSRSHVIQLEQGEKNSTFSKVSAPSCVLMPRLQCLSLTASNVH</sequence>
<evidence type="ECO:0000313" key="2">
    <source>
        <dbReference type="Proteomes" id="UP000275846"/>
    </source>
</evidence>
<gene>
    <name evidence="1" type="ORF">SSLN_LOCUS1892</name>
</gene>
<dbReference type="PANTHER" id="PTHR46850">
    <property type="entry name" value="CHROMODOMAIN-HELICASE-DNA-BINDING PROTEIN 9"/>
    <property type="match status" value="1"/>
</dbReference>
<evidence type="ECO:0000313" key="3">
    <source>
        <dbReference type="WBParaSite" id="SSLN_0000196001-mRNA-1"/>
    </source>
</evidence>
<keyword evidence="2" id="KW-1185">Reference proteome</keyword>
<dbReference type="AlphaFoldDB" id="A0A183SCE4"/>
<name>A0A183SCE4_SCHSO</name>
<dbReference type="Proteomes" id="UP000275846">
    <property type="component" value="Unassembled WGS sequence"/>
</dbReference>